<reference evidence="3 4" key="1">
    <citation type="submission" date="2021-03" db="EMBL/GenBank/DDBJ databases">
        <title>Metabolic Capacity of the Antarctic Cyanobacterium Phormidium pseudopriestleyi that Sustains Oxygenic Photosynthesis in the Presence of Hydrogen Sulfide.</title>
        <authorList>
            <person name="Lumian J.E."/>
            <person name="Jungblut A.D."/>
            <person name="Dillon M.L."/>
            <person name="Hawes I."/>
            <person name="Doran P.T."/>
            <person name="Mackey T.J."/>
            <person name="Dick G.J."/>
            <person name="Grettenberger C.L."/>
            <person name="Sumner D.Y."/>
        </authorList>
    </citation>
    <scope>NUCLEOTIDE SEQUENCE [LARGE SCALE GENOMIC DNA]</scope>
    <source>
        <strain evidence="3 4">FRX01</strain>
    </source>
</reference>
<dbReference type="InterPro" id="IPR010401">
    <property type="entry name" value="AGL/Gdb1"/>
</dbReference>
<dbReference type="RefSeq" id="WP_207089738.1">
    <property type="nucleotide sequence ID" value="NZ_JAFLQW010000523.1"/>
</dbReference>
<dbReference type="NCBIfam" id="TIGR01561">
    <property type="entry name" value="gde_arch"/>
    <property type="match status" value="1"/>
</dbReference>
<gene>
    <name evidence="3" type="ORF">J0895_19870</name>
</gene>
<feature type="domain" description="Glycogen debranching enzyme bacterial and archaeal type N-terminal" evidence="2">
    <location>
        <begin position="20"/>
        <end position="238"/>
    </location>
</feature>
<accession>A0ABS3FVZ6</accession>
<dbReference type="SUPFAM" id="SSF48208">
    <property type="entry name" value="Six-hairpin glycosidases"/>
    <property type="match status" value="1"/>
</dbReference>
<dbReference type="InterPro" id="IPR012341">
    <property type="entry name" value="6hp_glycosidase-like_sf"/>
</dbReference>
<sequence length="672" mass="75167">MFKSELGRELCGELATAESREWLVTNGTGSYASGTVAGLLTRRYHGLLMAALHPPLGHTLLFSKLDEVASYGSEDYPLFTNRWADGTVEPRGYQIIERFHLEGSIPVWSYGFGDALLEKRIWMQQGENTTYIYYTLRRSSLPITLTMKGFATYRDRHHTTQENSRLMQVESVSSGLCITAFPGAFPLYLYAVGGAVSPAHQWHYGFDLAVEKSRGGDCLEDLLQVATFQGELQPGQSLAIAASTDSHASLGVESALQSRRELDQQLIKRALKGKGLKGKKGKAYQLSRKSPEWVQQLVLAADRFIVDRPYPENPDGKTIIAGYPWFGDWGRDMAIALPGLTLCTGRSHIGKLILQTFAQYVDQGMLPNRFPDDGETPDYNTVDATLWYFQAIRAYYYATKDKKLLKELWPVLREIIHWHQQGTRYQIQMDQADGLLYAGEPGVQLTWMDAKVGEWVVTPRQGKPVEVNALWYNALRTMAEFARKLGKSDEEYQKLGDRTLAGFDRFWNEELGYCYDVLDTPKGNDASLRPNQILAVSLPDSPLPRNRQRAVVEVCGRSLLTSYGLRSLAATDPNYIGHYGGTLLERDGAYHQGTVWGWLIGPYISAYVRVTKDPKTAATFLAPLANHLLEACMGNLSEIFDGDAPMTPNGAFAQAWTVAEVLRVVAELKIEQ</sequence>
<dbReference type="Pfam" id="PF06202">
    <property type="entry name" value="GDE_C"/>
    <property type="match status" value="1"/>
</dbReference>
<name>A0ABS3FVZ6_9CYAN</name>
<evidence type="ECO:0000259" key="2">
    <source>
        <dbReference type="Pfam" id="PF12439"/>
    </source>
</evidence>
<organism evidence="3 4">
    <name type="scientific">Phormidium pseudopriestleyi FRX01</name>
    <dbReference type="NCBI Taxonomy" id="1759528"/>
    <lineage>
        <taxon>Bacteria</taxon>
        <taxon>Bacillati</taxon>
        <taxon>Cyanobacteriota</taxon>
        <taxon>Cyanophyceae</taxon>
        <taxon>Oscillatoriophycideae</taxon>
        <taxon>Oscillatoriales</taxon>
        <taxon>Oscillatoriaceae</taxon>
        <taxon>Phormidium</taxon>
    </lineage>
</organism>
<evidence type="ECO:0000259" key="1">
    <source>
        <dbReference type="Pfam" id="PF06202"/>
    </source>
</evidence>
<dbReference type="EMBL" id="JAFLQW010000523">
    <property type="protein sequence ID" value="MBO0351292.1"/>
    <property type="molecule type" value="Genomic_DNA"/>
</dbReference>
<dbReference type="PANTHER" id="PTHR10569:SF2">
    <property type="entry name" value="GLYCOGEN DEBRANCHING ENZYME"/>
    <property type="match status" value="1"/>
</dbReference>
<dbReference type="Pfam" id="PF12439">
    <property type="entry name" value="GDE_N"/>
    <property type="match status" value="1"/>
</dbReference>
<keyword evidence="4" id="KW-1185">Reference proteome</keyword>
<protein>
    <submittedName>
        <fullName evidence="3">Glycogen debranching enzyme family protein</fullName>
    </submittedName>
</protein>
<dbReference type="InterPro" id="IPR024742">
    <property type="entry name" value="Glycogen_debranch_N"/>
</dbReference>
<evidence type="ECO:0000313" key="4">
    <source>
        <dbReference type="Proteomes" id="UP000664844"/>
    </source>
</evidence>
<dbReference type="InterPro" id="IPR032790">
    <property type="entry name" value="GDE_C"/>
</dbReference>
<proteinExistence type="predicted"/>
<dbReference type="InterPro" id="IPR008928">
    <property type="entry name" value="6-hairpin_glycosidase_sf"/>
</dbReference>
<evidence type="ECO:0000313" key="3">
    <source>
        <dbReference type="EMBL" id="MBO0351292.1"/>
    </source>
</evidence>
<dbReference type="Gene3D" id="1.50.10.10">
    <property type="match status" value="1"/>
</dbReference>
<dbReference type="Proteomes" id="UP000664844">
    <property type="component" value="Unassembled WGS sequence"/>
</dbReference>
<dbReference type="InterPro" id="IPR006451">
    <property type="entry name" value="Glycogen_debranch_arc"/>
</dbReference>
<feature type="domain" description="Glycogen debranching enzyme C-terminal" evidence="1">
    <location>
        <begin position="300"/>
        <end position="663"/>
    </location>
</feature>
<comment type="caution">
    <text evidence="3">The sequence shown here is derived from an EMBL/GenBank/DDBJ whole genome shotgun (WGS) entry which is preliminary data.</text>
</comment>
<dbReference type="PANTHER" id="PTHR10569">
    <property type="entry name" value="GLYCOGEN DEBRANCHING ENZYME"/>
    <property type="match status" value="1"/>
</dbReference>